<gene>
    <name evidence="2" type="ORF">LSALG_LOCUS37281</name>
</gene>
<reference evidence="2" key="1">
    <citation type="submission" date="2023-04" db="EMBL/GenBank/DDBJ databases">
        <authorList>
            <person name="Vijverberg K."/>
            <person name="Xiong W."/>
            <person name="Schranz E."/>
        </authorList>
    </citation>
    <scope>NUCLEOTIDE SEQUENCE</scope>
</reference>
<feature type="region of interest" description="Disordered" evidence="1">
    <location>
        <begin position="1"/>
        <end position="24"/>
    </location>
</feature>
<organism evidence="2 3">
    <name type="scientific">Lactuca saligna</name>
    <name type="common">Willowleaf lettuce</name>
    <dbReference type="NCBI Taxonomy" id="75948"/>
    <lineage>
        <taxon>Eukaryota</taxon>
        <taxon>Viridiplantae</taxon>
        <taxon>Streptophyta</taxon>
        <taxon>Embryophyta</taxon>
        <taxon>Tracheophyta</taxon>
        <taxon>Spermatophyta</taxon>
        <taxon>Magnoliopsida</taxon>
        <taxon>eudicotyledons</taxon>
        <taxon>Gunneridae</taxon>
        <taxon>Pentapetalae</taxon>
        <taxon>asterids</taxon>
        <taxon>campanulids</taxon>
        <taxon>Asterales</taxon>
        <taxon>Asteraceae</taxon>
        <taxon>Cichorioideae</taxon>
        <taxon>Cichorieae</taxon>
        <taxon>Lactucinae</taxon>
        <taxon>Lactuca</taxon>
    </lineage>
</organism>
<name>A0AA36EJP7_LACSI</name>
<keyword evidence="3" id="KW-1185">Reference proteome</keyword>
<sequence length="148" mass="16628">MEVIQSPPLRRETGSRRCTTADEDEPPWETRYFFCCCYSWYTTFLPSYSPSSKPPPSSADNLTFCNIAGVVGRNASGPPRQPTMVVAATSTSFCRFLPYLATTSHLGRWLRVSFLAEKPTATIVRWWLPPLVAPCHRMGGCLCVIRFV</sequence>
<protein>
    <submittedName>
        <fullName evidence="2">Uncharacterized protein</fullName>
    </submittedName>
</protein>
<accession>A0AA36EJP7</accession>
<evidence type="ECO:0000313" key="2">
    <source>
        <dbReference type="EMBL" id="CAI9298524.1"/>
    </source>
</evidence>
<dbReference type="EMBL" id="OX465084">
    <property type="protein sequence ID" value="CAI9298524.1"/>
    <property type="molecule type" value="Genomic_DNA"/>
</dbReference>
<evidence type="ECO:0000313" key="3">
    <source>
        <dbReference type="Proteomes" id="UP001177003"/>
    </source>
</evidence>
<dbReference type="AlphaFoldDB" id="A0AA36EJP7"/>
<dbReference type="Proteomes" id="UP001177003">
    <property type="component" value="Chromosome 8"/>
</dbReference>
<evidence type="ECO:0000256" key="1">
    <source>
        <dbReference type="SAM" id="MobiDB-lite"/>
    </source>
</evidence>
<proteinExistence type="predicted"/>